<keyword evidence="3 7" id="KW-1134">Transmembrane beta strand</keyword>
<dbReference type="SUPFAM" id="SSF49464">
    <property type="entry name" value="Carboxypeptidase regulatory domain-like"/>
    <property type="match status" value="1"/>
</dbReference>
<gene>
    <name evidence="9" type="ORF">H3H32_17500</name>
</gene>
<evidence type="ECO:0000256" key="6">
    <source>
        <dbReference type="ARBA" id="ARBA00023237"/>
    </source>
</evidence>
<dbReference type="Pfam" id="PF13715">
    <property type="entry name" value="CarbopepD_reg_2"/>
    <property type="match status" value="1"/>
</dbReference>
<dbReference type="SUPFAM" id="SSF56935">
    <property type="entry name" value="Porins"/>
    <property type="match status" value="1"/>
</dbReference>
<keyword evidence="6 7" id="KW-0998">Cell outer membrane</keyword>
<comment type="subcellular location">
    <subcellularLocation>
        <location evidence="1 7">Cell outer membrane</location>
        <topology evidence="1 7">Multi-pass membrane protein</topology>
    </subcellularLocation>
</comment>
<proteinExistence type="inferred from homology"/>
<accession>A0A7G5H615</accession>
<feature type="domain" description="TonB-dependent receptor plug" evidence="8">
    <location>
        <begin position="126"/>
        <end position="249"/>
    </location>
</feature>
<dbReference type="Gene3D" id="2.40.170.20">
    <property type="entry name" value="TonB-dependent receptor, beta-barrel domain"/>
    <property type="match status" value="1"/>
</dbReference>
<comment type="similarity">
    <text evidence="7">Belongs to the TonB-dependent receptor family.</text>
</comment>
<name>A0A7G5H615_9BACT</name>
<dbReference type="Gene3D" id="2.170.130.10">
    <property type="entry name" value="TonB-dependent receptor, plug domain"/>
    <property type="match status" value="1"/>
</dbReference>
<dbReference type="KEGG" id="sfol:H3H32_17500"/>
<dbReference type="GO" id="GO:0009279">
    <property type="term" value="C:cell outer membrane"/>
    <property type="evidence" value="ECO:0007669"/>
    <property type="project" value="UniProtKB-SubCell"/>
</dbReference>
<organism evidence="9 10">
    <name type="scientific">Spirosoma foliorum</name>
    <dbReference type="NCBI Taxonomy" id="2710596"/>
    <lineage>
        <taxon>Bacteria</taxon>
        <taxon>Pseudomonadati</taxon>
        <taxon>Bacteroidota</taxon>
        <taxon>Cytophagia</taxon>
        <taxon>Cytophagales</taxon>
        <taxon>Cytophagaceae</taxon>
        <taxon>Spirosoma</taxon>
    </lineage>
</organism>
<dbReference type="RefSeq" id="WP_182463954.1">
    <property type="nucleotide sequence ID" value="NZ_CP059732.1"/>
</dbReference>
<dbReference type="InterPro" id="IPR036942">
    <property type="entry name" value="Beta-barrel_TonB_sf"/>
</dbReference>
<dbReference type="AlphaFoldDB" id="A0A7G5H615"/>
<evidence type="ECO:0000256" key="4">
    <source>
        <dbReference type="ARBA" id="ARBA00022692"/>
    </source>
</evidence>
<dbReference type="InterPro" id="IPR039426">
    <property type="entry name" value="TonB-dep_rcpt-like"/>
</dbReference>
<evidence type="ECO:0000256" key="1">
    <source>
        <dbReference type="ARBA" id="ARBA00004571"/>
    </source>
</evidence>
<dbReference type="InterPro" id="IPR023997">
    <property type="entry name" value="TonB-dep_OMP_SusC/RagA_CS"/>
</dbReference>
<dbReference type="EMBL" id="CP059732">
    <property type="protein sequence ID" value="QMW06557.1"/>
    <property type="molecule type" value="Genomic_DNA"/>
</dbReference>
<evidence type="ECO:0000256" key="3">
    <source>
        <dbReference type="ARBA" id="ARBA00022452"/>
    </source>
</evidence>
<dbReference type="InterPro" id="IPR008969">
    <property type="entry name" value="CarboxyPept-like_regulatory"/>
</dbReference>
<dbReference type="InterPro" id="IPR012910">
    <property type="entry name" value="Plug_dom"/>
</dbReference>
<dbReference type="PROSITE" id="PS52016">
    <property type="entry name" value="TONB_DEPENDENT_REC_3"/>
    <property type="match status" value="1"/>
</dbReference>
<evidence type="ECO:0000313" key="10">
    <source>
        <dbReference type="Proteomes" id="UP000515369"/>
    </source>
</evidence>
<evidence type="ECO:0000256" key="7">
    <source>
        <dbReference type="PROSITE-ProRule" id="PRU01360"/>
    </source>
</evidence>
<keyword evidence="2 7" id="KW-0813">Transport</keyword>
<dbReference type="NCBIfam" id="TIGR04057">
    <property type="entry name" value="SusC_RagA_signa"/>
    <property type="match status" value="1"/>
</dbReference>
<keyword evidence="5 7" id="KW-0472">Membrane</keyword>
<dbReference type="Proteomes" id="UP000515369">
    <property type="component" value="Chromosome"/>
</dbReference>
<protein>
    <submittedName>
        <fullName evidence="9">TonB-dependent receptor</fullName>
    </submittedName>
</protein>
<dbReference type="FunFam" id="2.170.130.10:FF:000008">
    <property type="entry name" value="SusC/RagA family TonB-linked outer membrane protein"/>
    <property type="match status" value="1"/>
</dbReference>
<dbReference type="InterPro" id="IPR023996">
    <property type="entry name" value="TonB-dep_OMP_SusC/RagA"/>
</dbReference>
<evidence type="ECO:0000313" key="9">
    <source>
        <dbReference type="EMBL" id="QMW06557.1"/>
    </source>
</evidence>
<dbReference type="Pfam" id="PF07715">
    <property type="entry name" value="Plug"/>
    <property type="match status" value="1"/>
</dbReference>
<dbReference type="NCBIfam" id="TIGR04056">
    <property type="entry name" value="OMP_RagA_SusC"/>
    <property type="match status" value="1"/>
</dbReference>
<evidence type="ECO:0000256" key="5">
    <source>
        <dbReference type="ARBA" id="ARBA00023136"/>
    </source>
</evidence>
<evidence type="ECO:0000256" key="2">
    <source>
        <dbReference type="ARBA" id="ARBA00022448"/>
    </source>
</evidence>
<keyword evidence="10" id="KW-1185">Reference proteome</keyword>
<sequence>MIKTLSGRVRLLWGLSLLIPAVVLAQPIPPTINTTLSGRITDQRTGEPLIGATVLIKGTTNGGTADTNGQFTLKTGQKLPFSLIISFIGYQSKEIIAEGNPVNIELAADSKQLSEVVVIGYGTVRKTDLTGSVSSINTEQINKTINSSLDQALAGRAAGVQVTQTSGQPGSAISIRIRGGNSITGGNEPLYVIDGFPVYNNNTDANAGVVSGPSINALASLNPSDIESMEVLKDASATAIYGSRGANGVVLITTKKGRAGQNSITYETYYGQQSVLKTVDVLTSARDWALLKNDARANSGKAPYYTDAQLQALTGGTDWQKEAFTSALIQNHQLSMTGGDDRTRYAISGNYFKQDGILRHTDFDRYSIRINLDRDFSAKFRVGTNFTASKVSARIANAGIVNALLSMPPTVPIRTATGEYTYQSEFETPLGNPIATLEKEINKTTTYRLLGNVFGEYTLAEGLVAKISFGADIINNKQNRYVPSTIYQGANASATGTASVGSKFASSWLNENTLSYSRSLGGRHSINAVVGYTQQAYQNESVIAGSQQFVTDQLTYNDLGSGSVYTQPSSSATQWALNSFLGRVNYSFDQKYILTISGRADGSSRFGKDKKWGYFPSAAFAWNVSRESFLASVPSVSNLKLRLSAGITGNQEIGQYLSLATLATNTYFFGNQTVIGFAPSRISNPDLGWETTAQYDAGIDLGLFKNRLSIVFDAYYKRTTNLLLNVPIPYTTGQSTSLQNYGTVDNKGIELGINSQNLRGRFSWNTNLVFSLNRNKVVSLGDGASYIISGANIAKVGEPLGSFYGYQTNGIFQTTDNIAELPTIDPTKTKPGDRRYVDINGDGKITQTDDRTIIGNAQPKFIGGLTNNFSYANFDLSIFFQGSYGNQLFNQNKQQLELLTGQQNASITALDRWTPTNPSNTIQRAFEDPAPVNTSRYVEDASYLRLKNLSLGYHLPKSIASKIRSSQVRVYVTAQNLFTFTSYSGYDPEVSRNEQSTLNLGIDYSVYPSSKAYLAGLSISF</sequence>
<evidence type="ECO:0000259" key="8">
    <source>
        <dbReference type="Pfam" id="PF07715"/>
    </source>
</evidence>
<dbReference type="InterPro" id="IPR037066">
    <property type="entry name" value="Plug_dom_sf"/>
</dbReference>
<keyword evidence="9" id="KW-0675">Receptor</keyword>
<dbReference type="Gene3D" id="2.60.40.1120">
    <property type="entry name" value="Carboxypeptidase-like, regulatory domain"/>
    <property type="match status" value="1"/>
</dbReference>
<keyword evidence="4 7" id="KW-0812">Transmembrane</keyword>
<reference evidence="9 10" key="1">
    <citation type="submission" date="2020-07" db="EMBL/GenBank/DDBJ databases">
        <title>Spirosoma foliorum sp. nov., isolated from the leaves on the Nejang mountain Korea, Republic of.</title>
        <authorList>
            <person name="Ho H."/>
            <person name="Lee Y.-J."/>
            <person name="Nurcahyanto D.-A."/>
            <person name="Kim S.-G."/>
        </authorList>
    </citation>
    <scope>NUCLEOTIDE SEQUENCE [LARGE SCALE GENOMIC DNA]</scope>
    <source>
        <strain evidence="9 10">PL0136</strain>
    </source>
</reference>